<keyword evidence="6 10" id="KW-1133">Transmembrane helix</keyword>
<evidence type="ECO:0000256" key="6">
    <source>
        <dbReference type="ARBA" id="ARBA00022989"/>
    </source>
</evidence>
<dbReference type="GO" id="GO:0009252">
    <property type="term" value="P:peptidoglycan biosynthetic process"/>
    <property type="evidence" value="ECO:0007669"/>
    <property type="project" value="UniProtKB-KW"/>
</dbReference>
<feature type="transmembrane region" description="Helical" evidence="10">
    <location>
        <begin position="175"/>
        <end position="195"/>
    </location>
</feature>
<accession>A0A7H0LFX5</accession>
<dbReference type="GO" id="GO:0015648">
    <property type="term" value="F:lipid-linked peptidoglycan transporter activity"/>
    <property type="evidence" value="ECO:0007669"/>
    <property type="project" value="TreeGrafter"/>
</dbReference>
<organism evidence="11 12">
    <name type="scientific">Sphingomonas alpina</name>
    <dbReference type="NCBI Taxonomy" id="653931"/>
    <lineage>
        <taxon>Bacteria</taxon>
        <taxon>Pseudomonadati</taxon>
        <taxon>Pseudomonadota</taxon>
        <taxon>Alphaproteobacteria</taxon>
        <taxon>Sphingomonadales</taxon>
        <taxon>Sphingomonadaceae</taxon>
        <taxon>Sphingomonas</taxon>
    </lineage>
</organism>
<dbReference type="RefSeq" id="WP_187760906.1">
    <property type="nucleotide sequence ID" value="NZ_CP061038.1"/>
</dbReference>
<sequence length="552" mass="57319">MSGTATPTPRRQATATLVRSTVVVAAIRGIDIGLSFLVSVLLANRFGTSGQLDAFFLARRTTVGFADAIRKLVGHIVMPSVVSKIDRGEHLSIHGLPRRVYVFVALFGLLTLVGTLVPSALVSAFAPGFAGERHDLTARMMAIMMPLLPVAVIGSLLVAVLQANRRYWLSEGTNIVQRAILVFVLAVAIPPLGIIAGAWTMLVSGIVGTAILFVGAWPIVRRRPESLLESQSGDDSEDGSQVGAQTGTGVSPAAALGGGVAAAIVLNAYFQACSLLDFAVASTTPAGGVAALEYGARLVSLVPGLLMSSLNTVLQPELVRAMQHPDPAEASKGLARFQRIAFFAQMPVSIGMMIGAQLMVTILFGHGAFDAHSIALATGTTAGYAAAAIFLAPMGAITLAIYADPRAPSLRNLLVIAIGGLAIRALMLAFAAPAYGAVGIAWAAAVSTLAAFALAQFVATRRFREFDMIIQLVDFARTALCGAVAAAGAYALWIFAPAPETTIARLLLLIAIGGVVVSLYIGAAILLHVPELAKARAILGGVAARKFKRRAA</sequence>
<feature type="transmembrane region" description="Helical" evidence="10">
    <location>
        <begin position="440"/>
        <end position="460"/>
    </location>
</feature>
<protein>
    <submittedName>
        <fullName evidence="11">Oligosaccharide flippase family protein</fullName>
    </submittedName>
</protein>
<comment type="similarity">
    <text evidence="9">Belongs to the MurJ/MviN family.</text>
</comment>
<keyword evidence="4" id="KW-0133">Cell shape</keyword>
<evidence type="ECO:0000256" key="8">
    <source>
        <dbReference type="ARBA" id="ARBA00060041"/>
    </source>
</evidence>
<evidence type="ECO:0000256" key="7">
    <source>
        <dbReference type="ARBA" id="ARBA00023136"/>
    </source>
</evidence>
<dbReference type="GO" id="GO:0008360">
    <property type="term" value="P:regulation of cell shape"/>
    <property type="evidence" value="ECO:0007669"/>
    <property type="project" value="UniProtKB-KW"/>
</dbReference>
<keyword evidence="12" id="KW-1185">Reference proteome</keyword>
<dbReference type="InterPro" id="IPR004268">
    <property type="entry name" value="MurJ"/>
</dbReference>
<dbReference type="KEGG" id="spap:H3Z74_17765"/>
<keyword evidence="3 10" id="KW-0812">Transmembrane</keyword>
<evidence type="ECO:0000256" key="9">
    <source>
        <dbReference type="ARBA" id="ARBA00061532"/>
    </source>
</evidence>
<proteinExistence type="inferred from homology"/>
<feature type="transmembrane region" description="Helical" evidence="10">
    <location>
        <begin position="414"/>
        <end position="434"/>
    </location>
</feature>
<evidence type="ECO:0000256" key="4">
    <source>
        <dbReference type="ARBA" id="ARBA00022960"/>
    </source>
</evidence>
<evidence type="ECO:0000256" key="2">
    <source>
        <dbReference type="ARBA" id="ARBA00022475"/>
    </source>
</evidence>
<evidence type="ECO:0000256" key="10">
    <source>
        <dbReference type="SAM" id="Phobius"/>
    </source>
</evidence>
<evidence type="ECO:0000256" key="1">
    <source>
        <dbReference type="ARBA" id="ARBA00004651"/>
    </source>
</evidence>
<feature type="transmembrane region" description="Helical" evidence="10">
    <location>
        <begin position="141"/>
        <end position="163"/>
    </location>
</feature>
<dbReference type="EMBL" id="CP061038">
    <property type="protein sequence ID" value="QNQ08578.1"/>
    <property type="molecule type" value="Genomic_DNA"/>
</dbReference>
<keyword evidence="5" id="KW-0573">Peptidoglycan synthesis</keyword>
<feature type="transmembrane region" description="Helical" evidence="10">
    <location>
        <begin position="340"/>
        <end position="364"/>
    </location>
</feature>
<evidence type="ECO:0000313" key="12">
    <source>
        <dbReference type="Proteomes" id="UP000516148"/>
    </source>
</evidence>
<comment type="function">
    <text evidence="8">Involved in peptidoglycan biosynthesis. Transports lipid-linked peptidoglycan precursors from the inner to the outer leaflet of the cytoplasmic membrane.</text>
</comment>
<dbReference type="Pfam" id="PF03023">
    <property type="entry name" value="MurJ"/>
    <property type="match status" value="1"/>
</dbReference>
<comment type="subcellular location">
    <subcellularLocation>
        <location evidence="1">Cell membrane</location>
        <topology evidence="1">Multi-pass membrane protein</topology>
    </subcellularLocation>
</comment>
<feature type="transmembrane region" description="Helical" evidence="10">
    <location>
        <begin position="384"/>
        <end position="402"/>
    </location>
</feature>
<feature type="transmembrane region" description="Helical" evidence="10">
    <location>
        <begin position="502"/>
        <end position="527"/>
    </location>
</feature>
<reference evidence="11 12" key="1">
    <citation type="submission" date="2020-09" db="EMBL/GenBank/DDBJ databases">
        <title>Sphingomonas sp., a new species isolated from pork steak.</title>
        <authorList>
            <person name="Heidler von Heilborn D."/>
        </authorList>
    </citation>
    <scope>NUCLEOTIDE SEQUENCE [LARGE SCALE GENOMIC DNA]</scope>
    <source>
        <strain evidence="12">S8-3T</strain>
    </source>
</reference>
<keyword evidence="7 10" id="KW-0472">Membrane</keyword>
<feature type="transmembrane region" description="Helical" evidence="10">
    <location>
        <begin position="472"/>
        <end position="496"/>
    </location>
</feature>
<dbReference type="GO" id="GO:0005886">
    <property type="term" value="C:plasma membrane"/>
    <property type="evidence" value="ECO:0007669"/>
    <property type="project" value="UniProtKB-SubCell"/>
</dbReference>
<gene>
    <name evidence="11" type="ORF">H3Z74_17765</name>
</gene>
<name>A0A7H0LFX5_9SPHN</name>
<evidence type="ECO:0000256" key="3">
    <source>
        <dbReference type="ARBA" id="ARBA00022692"/>
    </source>
</evidence>
<keyword evidence="2" id="KW-1003">Cell membrane</keyword>
<dbReference type="PANTHER" id="PTHR47019">
    <property type="entry name" value="LIPID II FLIPPASE MURJ"/>
    <property type="match status" value="1"/>
</dbReference>
<dbReference type="InterPro" id="IPR051050">
    <property type="entry name" value="Lipid_II_flippase_MurJ/MviN"/>
</dbReference>
<feature type="transmembrane region" description="Helical" evidence="10">
    <location>
        <begin position="100"/>
        <end position="121"/>
    </location>
</feature>
<dbReference type="Proteomes" id="UP000516148">
    <property type="component" value="Chromosome"/>
</dbReference>
<dbReference type="PRINTS" id="PR01806">
    <property type="entry name" value="VIRFACTRMVIN"/>
</dbReference>
<feature type="transmembrane region" description="Helical" evidence="10">
    <location>
        <begin position="20"/>
        <end position="43"/>
    </location>
</feature>
<dbReference type="GO" id="GO:0034204">
    <property type="term" value="P:lipid translocation"/>
    <property type="evidence" value="ECO:0007669"/>
    <property type="project" value="TreeGrafter"/>
</dbReference>
<dbReference type="AlphaFoldDB" id="A0A7H0LFX5"/>
<evidence type="ECO:0000256" key="5">
    <source>
        <dbReference type="ARBA" id="ARBA00022984"/>
    </source>
</evidence>
<dbReference type="PANTHER" id="PTHR47019:SF1">
    <property type="entry name" value="LIPID II FLIPPASE MURJ"/>
    <property type="match status" value="1"/>
</dbReference>
<evidence type="ECO:0000313" key="11">
    <source>
        <dbReference type="EMBL" id="QNQ08578.1"/>
    </source>
</evidence>